<reference evidence="5" key="1">
    <citation type="submission" date="2016-10" db="EMBL/GenBank/DDBJ databases">
        <authorList>
            <person name="Varghese N."/>
            <person name="Submissions S."/>
        </authorList>
    </citation>
    <scope>NUCLEOTIDE SEQUENCE [LARGE SCALE GENOMIC DNA]</scope>
    <source>
        <strain evidence="5">IBRC-M 10655</strain>
    </source>
</reference>
<feature type="domain" description="N-acetyltransferase" evidence="3">
    <location>
        <begin position="146"/>
        <end position="307"/>
    </location>
</feature>
<evidence type="ECO:0000259" key="3">
    <source>
        <dbReference type="PROSITE" id="PS51186"/>
    </source>
</evidence>
<dbReference type="SUPFAM" id="SSF55729">
    <property type="entry name" value="Acyl-CoA N-acyltransferases (Nat)"/>
    <property type="match status" value="1"/>
</dbReference>
<evidence type="ECO:0000313" key="4">
    <source>
        <dbReference type="EMBL" id="SDP75137.1"/>
    </source>
</evidence>
<dbReference type="Gene3D" id="3.40.630.30">
    <property type="match status" value="1"/>
</dbReference>
<accession>A0A1H0V9P3</accession>
<dbReference type="PANTHER" id="PTHR43877">
    <property type="entry name" value="AMINOALKYLPHOSPHONATE N-ACETYLTRANSFERASE-RELATED-RELATED"/>
    <property type="match status" value="1"/>
</dbReference>
<gene>
    <name evidence="4" type="ORF">SAMN05192558_113120</name>
</gene>
<dbReference type="InterPro" id="IPR050832">
    <property type="entry name" value="Bact_Acetyltransf"/>
</dbReference>
<dbReference type="InterPro" id="IPR016181">
    <property type="entry name" value="Acyl_CoA_acyltransferase"/>
</dbReference>
<sequence length="321" mass="33916">MSGVDPAATIAEHAARVGASDPLLPVPAEFRAGTRLSVDGGEAVTWFQHLPEGLAARSWEPARSHHLDVRLAGADRAATLGVLLDRWLDLIRDTVTPGDSDSAAVVEMPSRDTEAVSALVHRGFVPCSVVAVRKAGRGGQAGDPGVRIRAATADDLAVATELNLTVVRFDAAFGKITPRDSTEEVLRNQLVFLLSQPEPLVWLAERAGRVVGLVHIQLPPVSNWAGRYVAAPAVGYLGCLGVVESERGGGIGAALTAHAHAVIDAAGVPVTLLHHALANPYSTPFWYSAGYRPLWTTWLRRPTLPTPRVAPPGKRVAPSGN</sequence>
<name>A0A1H0V9P3_9PSEU</name>
<proteinExistence type="predicted"/>
<dbReference type="AlphaFoldDB" id="A0A1H0V9P3"/>
<dbReference type="EMBL" id="FNJB01000013">
    <property type="protein sequence ID" value="SDP75137.1"/>
    <property type="molecule type" value="Genomic_DNA"/>
</dbReference>
<evidence type="ECO:0000256" key="1">
    <source>
        <dbReference type="ARBA" id="ARBA00022679"/>
    </source>
</evidence>
<dbReference type="Pfam" id="PF00583">
    <property type="entry name" value="Acetyltransf_1"/>
    <property type="match status" value="1"/>
</dbReference>
<dbReference type="InterPro" id="IPR000182">
    <property type="entry name" value="GNAT_dom"/>
</dbReference>
<keyword evidence="1" id="KW-0808">Transferase</keyword>
<dbReference type="RefSeq" id="WP_091382729.1">
    <property type="nucleotide sequence ID" value="NZ_FNDV01000001.1"/>
</dbReference>
<dbReference type="Proteomes" id="UP000199651">
    <property type="component" value="Unassembled WGS sequence"/>
</dbReference>
<dbReference type="CDD" id="cd04301">
    <property type="entry name" value="NAT_SF"/>
    <property type="match status" value="1"/>
</dbReference>
<dbReference type="GO" id="GO:0016747">
    <property type="term" value="F:acyltransferase activity, transferring groups other than amino-acyl groups"/>
    <property type="evidence" value="ECO:0007669"/>
    <property type="project" value="InterPro"/>
</dbReference>
<keyword evidence="5" id="KW-1185">Reference proteome</keyword>
<evidence type="ECO:0000256" key="2">
    <source>
        <dbReference type="ARBA" id="ARBA00023315"/>
    </source>
</evidence>
<keyword evidence="2" id="KW-0012">Acyltransferase</keyword>
<protein>
    <recommendedName>
        <fullName evidence="3">N-acetyltransferase domain-containing protein</fullName>
    </recommendedName>
</protein>
<evidence type="ECO:0000313" key="5">
    <source>
        <dbReference type="Proteomes" id="UP000199651"/>
    </source>
</evidence>
<dbReference type="PROSITE" id="PS51186">
    <property type="entry name" value="GNAT"/>
    <property type="match status" value="1"/>
</dbReference>
<dbReference type="STRING" id="504798.SAMN05421871_101874"/>
<organism evidence="4 5">
    <name type="scientific">Actinokineospora alba</name>
    <dbReference type="NCBI Taxonomy" id="504798"/>
    <lineage>
        <taxon>Bacteria</taxon>
        <taxon>Bacillati</taxon>
        <taxon>Actinomycetota</taxon>
        <taxon>Actinomycetes</taxon>
        <taxon>Pseudonocardiales</taxon>
        <taxon>Pseudonocardiaceae</taxon>
        <taxon>Actinokineospora</taxon>
    </lineage>
</organism>
<dbReference type="OrthoDB" id="149709at2"/>